<gene>
    <name evidence="4" type="ORF">QCA50_002149</name>
</gene>
<comment type="caution">
    <text evidence="4">The sequence shown here is derived from an EMBL/GenBank/DDBJ whole genome shotgun (WGS) entry which is preliminary data.</text>
</comment>
<evidence type="ECO:0000313" key="5">
    <source>
        <dbReference type="Proteomes" id="UP001385951"/>
    </source>
</evidence>
<accession>A0AAW0GQK4</accession>
<organism evidence="4 5">
    <name type="scientific">Cerrena zonata</name>
    <dbReference type="NCBI Taxonomy" id="2478898"/>
    <lineage>
        <taxon>Eukaryota</taxon>
        <taxon>Fungi</taxon>
        <taxon>Dikarya</taxon>
        <taxon>Basidiomycota</taxon>
        <taxon>Agaricomycotina</taxon>
        <taxon>Agaricomycetes</taxon>
        <taxon>Polyporales</taxon>
        <taxon>Cerrenaceae</taxon>
        <taxon>Cerrena</taxon>
    </lineage>
</organism>
<comment type="subcellular location">
    <subcellularLocation>
        <location evidence="1">Endomembrane system</location>
    </subcellularLocation>
</comment>
<evidence type="ECO:0000256" key="2">
    <source>
        <dbReference type="ARBA" id="ARBA00023136"/>
    </source>
</evidence>
<dbReference type="InterPro" id="IPR023175">
    <property type="entry name" value="Vta1/CALS_N_sf"/>
</dbReference>
<dbReference type="InterPro" id="IPR044538">
    <property type="entry name" value="Vta1-like"/>
</dbReference>
<dbReference type="PANTHER" id="PTHR46009:SF1">
    <property type="entry name" value="VACUOLAR PROTEIN SORTING-ASSOCIATED PROTEIN VTA1 HOMOLOG"/>
    <property type="match status" value="1"/>
</dbReference>
<dbReference type="Gene3D" id="1.25.40.270">
    <property type="entry name" value="Vacuolar protein sorting-associated protein vta1"/>
    <property type="match status" value="1"/>
</dbReference>
<dbReference type="InterPro" id="IPR039431">
    <property type="entry name" value="Vta1/CALS_N"/>
</dbReference>
<reference evidence="4 5" key="1">
    <citation type="submission" date="2022-09" db="EMBL/GenBank/DDBJ databases">
        <authorList>
            <person name="Palmer J.M."/>
        </authorList>
    </citation>
    <scope>NUCLEOTIDE SEQUENCE [LARGE SCALE GENOMIC DNA]</scope>
    <source>
        <strain evidence="4 5">DSM 7382</strain>
    </source>
</reference>
<dbReference type="Proteomes" id="UP001385951">
    <property type="component" value="Unassembled WGS sequence"/>
</dbReference>
<name>A0AAW0GQK4_9APHY</name>
<dbReference type="Pfam" id="PF04652">
    <property type="entry name" value="Vta1"/>
    <property type="match status" value="1"/>
</dbReference>
<dbReference type="GO" id="GO:0032511">
    <property type="term" value="P:late endosome to vacuole transport via multivesicular body sorting pathway"/>
    <property type="evidence" value="ECO:0007669"/>
    <property type="project" value="InterPro"/>
</dbReference>
<evidence type="ECO:0000256" key="1">
    <source>
        <dbReference type="ARBA" id="ARBA00004308"/>
    </source>
</evidence>
<keyword evidence="5" id="KW-1185">Reference proteome</keyword>
<protein>
    <recommendedName>
        <fullName evidence="3">Vta1/callose synthase N-terminal domain-containing protein</fullName>
    </recommendedName>
</protein>
<evidence type="ECO:0000259" key="3">
    <source>
        <dbReference type="Pfam" id="PF04652"/>
    </source>
</evidence>
<dbReference type="PANTHER" id="PTHR46009">
    <property type="entry name" value="VACUOLAR PROTEIN SORTING-ASSOCIATED PROTEIN VTA1 HOMOLOG"/>
    <property type="match status" value="1"/>
</dbReference>
<dbReference type="GO" id="GO:0005771">
    <property type="term" value="C:multivesicular body"/>
    <property type="evidence" value="ECO:0007669"/>
    <property type="project" value="TreeGrafter"/>
</dbReference>
<dbReference type="EMBL" id="JASBNA010000002">
    <property type="protein sequence ID" value="KAK7694961.1"/>
    <property type="molecule type" value="Genomic_DNA"/>
</dbReference>
<evidence type="ECO:0000313" key="4">
    <source>
        <dbReference type="EMBL" id="KAK7694961.1"/>
    </source>
</evidence>
<keyword evidence="2" id="KW-0472">Membrane</keyword>
<feature type="domain" description="Vta1/callose synthase N-terminal" evidence="3">
    <location>
        <begin position="16"/>
        <end position="165"/>
    </location>
</feature>
<proteinExistence type="predicted"/>
<dbReference type="AlphaFoldDB" id="A0AAW0GQK4"/>
<sequence length="323" mass="35085">MTLLGLPPVPPQLKSLSAYIQRADELKVQDPVIAYWCTYHAAQIGISYTGKDHTTNVFLGSLLDVLERMKRELASHDAIRDENVASAYVENFALKVFSAADNEDRAGKATRATAKRFLAAANFLEVLSVFNQAVSDDILPGESSNAEKIKYAKWKAADIAKAYREGRKPTPGSVMEELPTSPEAIVEHVVPATPSTPPPIIPTITPSSPPSIVRDTPPPPQLRTPPSNNLLFLLAIFQIPKVLAVGVQSLPLVPPTGDLRKRIYPRTGLLLSVAISMGKALMPHLLASISKRFHHLIQQAVSILPLLIRGESASPLVILVVLQ</sequence>